<dbReference type="AlphaFoldDB" id="A0A556A875"/>
<feature type="transmembrane region" description="Helical" evidence="8">
    <location>
        <begin position="28"/>
        <end position="48"/>
    </location>
</feature>
<evidence type="ECO:0000256" key="6">
    <source>
        <dbReference type="ARBA" id="ARBA00023136"/>
    </source>
</evidence>
<dbReference type="InterPro" id="IPR003399">
    <property type="entry name" value="Mce/MlaD"/>
</dbReference>
<comment type="subcellular location">
    <subcellularLocation>
        <location evidence="1">Cell inner membrane</location>
    </subcellularLocation>
</comment>
<organism evidence="10 11">
    <name type="scientific">Verticiella sediminum</name>
    <dbReference type="NCBI Taxonomy" id="1247510"/>
    <lineage>
        <taxon>Bacteria</taxon>
        <taxon>Pseudomonadati</taxon>
        <taxon>Pseudomonadota</taxon>
        <taxon>Betaproteobacteria</taxon>
        <taxon>Burkholderiales</taxon>
        <taxon>Alcaligenaceae</taxon>
        <taxon>Verticiella</taxon>
    </lineage>
</organism>
<evidence type="ECO:0000256" key="8">
    <source>
        <dbReference type="SAM" id="Phobius"/>
    </source>
</evidence>
<feature type="domain" description="Mce/MlaD" evidence="9">
    <location>
        <begin position="172"/>
        <end position="232"/>
    </location>
</feature>
<keyword evidence="6 8" id="KW-0472">Membrane</keyword>
<name>A0A556A875_9BURK</name>
<keyword evidence="3" id="KW-0997">Cell inner membrane</keyword>
<keyword evidence="4 8" id="KW-0812">Transmembrane</keyword>
<evidence type="ECO:0000256" key="2">
    <source>
        <dbReference type="ARBA" id="ARBA00022475"/>
    </source>
</evidence>
<dbReference type="RefSeq" id="WP_143951203.1">
    <property type="nucleotide sequence ID" value="NZ_BAABMB010000005.1"/>
</dbReference>
<dbReference type="GO" id="GO:0005886">
    <property type="term" value="C:plasma membrane"/>
    <property type="evidence" value="ECO:0007669"/>
    <property type="project" value="UniProtKB-SubCell"/>
</dbReference>
<evidence type="ECO:0000256" key="4">
    <source>
        <dbReference type="ARBA" id="ARBA00022692"/>
    </source>
</evidence>
<evidence type="ECO:0000313" key="10">
    <source>
        <dbReference type="EMBL" id="TSH89088.1"/>
    </source>
</evidence>
<reference evidence="10 11" key="1">
    <citation type="submission" date="2019-07" db="EMBL/GenBank/DDBJ databases">
        <title>Qingshengfaniella alkalisoli gen. nov., sp. nov., isolated from saline soil.</title>
        <authorList>
            <person name="Xu L."/>
            <person name="Huang X.-X."/>
            <person name="Sun J.-Q."/>
        </authorList>
    </citation>
    <scope>NUCLEOTIDE SEQUENCE [LARGE SCALE GENOMIC DNA]</scope>
    <source>
        <strain evidence="10 11">DSM 27279</strain>
    </source>
</reference>
<evidence type="ECO:0000256" key="5">
    <source>
        <dbReference type="ARBA" id="ARBA00022989"/>
    </source>
</evidence>
<dbReference type="OrthoDB" id="9806984at2"/>
<protein>
    <submittedName>
        <fullName evidence="10">MCE family protein</fullName>
    </submittedName>
</protein>
<dbReference type="PANTHER" id="PTHR30462">
    <property type="entry name" value="INTERMEMBRANE TRANSPORT PROTEIN PQIB-RELATED"/>
    <property type="match status" value="1"/>
</dbReference>
<evidence type="ECO:0000256" key="3">
    <source>
        <dbReference type="ARBA" id="ARBA00022519"/>
    </source>
</evidence>
<gene>
    <name evidence="10" type="ORF">FOZ76_26110</name>
</gene>
<evidence type="ECO:0000256" key="1">
    <source>
        <dbReference type="ARBA" id="ARBA00004533"/>
    </source>
</evidence>
<accession>A0A556A875</accession>
<keyword evidence="5 8" id="KW-1133">Transmembrane helix</keyword>
<comment type="caution">
    <text evidence="10">The sequence shown here is derived from an EMBL/GenBank/DDBJ whole genome shotgun (WGS) entry which is preliminary data.</text>
</comment>
<feature type="domain" description="Mce/MlaD" evidence="9">
    <location>
        <begin position="300"/>
        <end position="404"/>
    </location>
</feature>
<dbReference type="Proteomes" id="UP000318405">
    <property type="component" value="Unassembled WGS sequence"/>
</dbReference>
<evidence type="ECO:0000259" key="9">
    <source>
        <dbReference type="Pfam" id="PF02470"/>
    </source>
</evidence>
<keyword evidence="11" id="KW-1185">Reference proteome</keyword>
<proteinExistence type="predicted"/>
<evidence type="ECO:0000313" key="11">
    <source>
        <dbReference type="Proteomes" id="UP000318405"/>
    </source>
</evidence>
<keyword evidence="2" id="KW-1003">Cell membrane</keyword>
<dbReference type="InterPro" id="IPR051800">
    <property type="entry name" value="PqiA-PqiB_transport"/>
</dbReference>
<dbReference type="PANTHER" id="PTHR30462:SF0">
    <property type="entry name" value="INTERMEMBRANE TRANSPORT PROTEIN YEBT"/>
    <property type="match status" value="1"/>
</dbReference>
<sequence>MTDSAAPDDPRPPADVPTVVRKKNRISLIWLVPIVAAIAGAVLIYRTWASSGPEVTITFATASGLQAGQTELRFKDVTVGVVRTITLSEDWSKVMVTADIRRDAADLAREGTRFWVVRPRLALSGVSGLGTLLSGAYIEADTPGGGPDVDRPSQRSFEGLEEPPEIRHDAPGSRFLLRTADLGSLEVGSPVYFRRIAVGRVTDYELDSQSRDVRVEVFIDAPNDRLVTEGTRFWNASGIDMQVSADGVRLHAESLVSLVLGGIAFEPSDLPAAEPASDNTAFQLFPNRQAALAPPDGEPLPIRMRFDQSVRGLAVGAPIDFKGMTLGSVTALTMDYDMQKRDFHVLVDANLYPMRMGPLYERMRDYVGAGNDETVVLGPMIERGLRAQLRTANLLTGQLYIALDDFPKAPKVTYQHTDPITIPTVSGEFDQLQQQIASIVSKIERLPLDEIAGNLRDTLGNSARLVSRVDRQVVPETQSMLREATRTLNDVRSLVASDAALPLNLDRAMQELARAARSLRVLTDYLQTNPEALLRGRSPDTLPPTR</sequence>
<feature type="region of interest" description="Disordered" evidence="7">
    <location>
        <begin position="141"/>
        <end position="164"/>
    </location>
</feature>
<feature type="domain" description="Mce/MlaD" evidence="9">
    <location>
        <begin position="52"/>
        <end position="141"/>
    </location>
</feature>
<evidence type="ECO:0000256" key="7">
    <source>
        <dbReference type="SAM" id="MobiDB-lite"/>
    </source>
</evidence>
<dbReference type="Pfam" id="PF02470">
    <property type="entry name" value="MlaD"/>
    <property type="match status" value="3"/>
</dbReference>
<dbReference type="EMBL" id="VLTJ01000042">
    <property type="protein sequence ID" value="TSH89088.1"/>
    <property type="molecule type" value="Genomic_DNA"/>
</dbReference>